<comment type="caution">
    <text evidence="2">The sequence shown here is derived from an EMBL/GenBank/DDBJ whole genome shotgun (WGS) entry which is preliminary data.</text>
</comment>
<feature type="domain" description="Nudix hydrolase" evidence="1">
    <location>
        <begin position="39"/>
        <end position="175"/>
    </location>
</feature>
<dbReference type="Pfam" id="PF00293">
    <property type="entry name" value="NUDIX"/>
    <property type="match status" value="1"/>
</dbReference>
<dbReference type="SUPFAM" id="SSF55811">
    <property type="entry name" value="Nudix"/>
    <property type="match status" value="1"/>
</dbReference>
<proteinExistence type="predicted"/>
<accession>A0A250XMV0</accession>
<dbReference type="STRING" id="1157962.A0A250XMV0"/>
<reference evidence="2 3" key="1">
    <citation type="submission" date="2017-08" db="EMBL/GenBank/DDBJ databases">
        <title>Acidophilic green algal genome provides insights into adaptation to an acidic environment.</title>
        <authorList>
            <person name="Hirooka S."/>
            <person name="Hirose Y."/>
            <person name="Kanesaki Y."/>
            <person name="Higuchi S."/>
            <person name="Fujiwara T."/>
            <person name="Onuma R."/>
            <person name="Era A."/>
            <person name="Ohbayashi R."/>
            <person name="Uzuka A."/>
            <person name="Nozaki H."/>
            <person name="Yoshikawa H."/>
            <person name="Miyagishima S.Y."/>
        </authorList>
    </citation>
    <scope>NUCLEOTIDE SEQUENCE [LARGE SCALE GENOMIC DNA]</scope>
    <source>
        <strain evidence="2 3">NIES-2499</strain>
    </source>
</reference>
<sequence>MLRSLIVLRPLNNNLVDFIPRRVLHISRAMSHTYRYPRPSITVDTIIISEPQPSIPPQLLLIKRKNDPFKDCWALPGGFVDENEGLDAAAARELQEETSVDPSTVDLIQVGSFGDPGRDPRGWTVTVAYAAIVPDTNLGVKAADDAADAQWYDLKNLPLPLAFDHQMILCEAFKTMAQRFKEAEDKGGLKLMLKDASAKLS</sequence>
<dbReference type="EMBL" id="BEGY01000119">
    <property type="protein sequence ID" value="GAX84232.1"/>
    <property type="molecule type" value="Genomic_DNA"/>
</dbReference>
<organism evidence="2 3">
    <name type="scientific">Chlamydomonas eustigma</name>
    <dbReference type="NCBI Taxonomy" id="1157962"/>
    <lineage>
        <taxon>Eukaryota</taxon>
        <taxon>Viridiplantae</taxon>
        <taxon>Chlorophyta</taxon>
        <taxon>core chlorophytes</taxon>
        <taxon>Chlorophyceae</taxon>
        <taxon>CS clade</taxon>
        <taxon>Chlamydomonadales</taxon>
        <taxon>Chlamydomonadaceae</taxon>
        <taxon>Chlamydomonas</taxon>
    </lineage>
</organism>
<gene>
    <name evidence="2" type="ORF">CEUSTIGMA_g11655.t1</name>
</gene>
<dbReference type="OrthoDB" id="447842at2759"/>
<dbReference type="PANTHER" id="PTHR43736">
    <property type="entry name" value="ADP-RIBOSE PYROPHOSPHATASE"/>
    <property type="match status" value="1"/>
</dbReference>
<dbReference type="Gene3D" id="3.90.79.10">
    <property type="entry name" value="Nucleoside Triphosphate Pyrophosphohydrolase"/>
    <property type="match status" value="1"/>
</dbReference>
<name>A0A250XMV0_9CHLO</name>
<dbReference type="InterPro" id="IPR000086">
    <property type="entry name" value="NUDIX_hydrolase_dom"/>
</dbReference>
<dbReference type="PROSITE" id="PS51462">
    <property type="entry name" value="NUDIX"/>
    <property type="match status" value="1"/>
</dbReference>
<dbReference type="InterPro" id="IPR015797">
    <property type="entry name" value="NUDIX_hydrolase-like_dom_sf"/>
</dbReference>
<dbReference type="Proteomes" id="UP000232323">
    <property type="component" value="Unassembled WGS sequence"/>
</dbReference>
<keyword evidence="3" id="KW-1185">Reference proteome</keyword>
<dbReference type="PANTHER" id="PTHR43736:SF5">
    <property type="entry name" value="NUDIX HYDROLASE DOMAIN-CONTAINING PROTEIN"/>
    <property type="match status" value="1"/>
</dbReference>
<dbReference type="CDD" id="cd18873">
    <property type="entry name" value="NUDIX_NadM_like"/>
    <property type="match status" value="1"/>
</dbReference>
<evidence type="ECO:0000313" key="3">
    <source>
        <dbReference type="Proteomes" id="UP000232323"/>
    </source>
</evidence>
<protein>
    <recommendedName>
        <fullName evidence="1">Nudix hydrolase domain-containing protein</fullName>
    </recommendedName>
</protein>
<evidence type="ECO:0000259" key="1">
    <source>
        <dbReference type="PROSITE" id="PS51462"/>
    </source>
</evidence>
<dbReference type="AlphaFoldDB" id="A0A250XMV0"/>
<evidence type="ECO:0000313" key="2">
    <source>
        <dbReference type="EMBL" id="GAX84232.1"/>
    </source>
</evidence>